<dbReference type="InterPro" id="IPR008271">
    <property type="entry name" value="Ser/Thr_kinase_AS"/>
</dbReference>
<dbReference type="Pfam" id="PF00069">
    <property type="entry name" value="Pkinase"/>
    <property type="match status" value="1"/>
</dbReference>
<dbReference type="Gene3D" id="3.40.50.2300">
    <property type="match status" value="2"/>
</dbReference>
<dbReference type="InterPro" id="IPR017441">
    <property type="entry name" value="Protein_kinase_ATP_BS"/>
</dbReference>
<dbReference type="PROSITE" id="PS50011">
    <property type="entry name" value="PROTEIN_KINASE_DOM"/>
    <property type="match status" value="1"/>
</dbReference>
<sequence length="725" mass="75834">MERLRPADPSAVAGYRLLGRLGAGGMGVVYLGRTEAGELAAVKVTLADQAEDPDFRARFRREVAAARRVSSPWAVPVTAADPDAPEPWLATAFVPGPSLAEAVAAHGPLPPRSARILGSALARALAAVHAAGLVHRDVKPGNVLLAADGPRLIDFGIARAADETAITATDMIVGTPGFLAPEQAEARGSEIGPPSDVFALACLLAYTITGRLPFGRGAVDALLYRTVHDDPDLRGVEDAGLAALLADCLAKDPALRPTAAEVAGRLTEDAPHGADWLPPAVVRTIAERSARMLALPGIEPTDPGRPRPPRTAGRRKALLAAGGALLAAGAGGGLWAALRPEEGSGTGPDRERSWAIGVQADLTGPQRALGIEQERGARLAVDAFNTRADRPFSLTLTTADDAGDPARALAAARRLAADREVAAVLGSTGDYTTEAVLPVYEEAVLPLISVSAGLNLLTKGVSRAFTRACPAHPATAGRLSSVLQSFYQRQLKRPVGRPGVLQDRVDEQYSWQFAVMATSELRRYGHRVHPRVVPASLGSYDSVIGEMLDAGIDAYLHAGGAATAAKAARALKAAGFDGPLLAGPRVLSEEFLRLAGDAADGWVIGSPAADTAGEPAAKPFVAAYRKKYGRAPGFYAGEAFDAVGLLIGRLVMTARERGGPLPDRAALADAVRINHYRGVMGSYRFDRETGDLDGSGTRLYLAERGRFRFLSDAPAEEPAPARKTT</sequence>
<keyword evidence="4 7" id="KW-0547">Nucleotide-binding</keyword>
<gene>
    <name evidence="9" type="ORF">ACFPRH_27930</name>
</gene>
<evidence type="ECO:0000313" key="9">
    <source>
        <dbReference type="EMBL" id="MFC5155565.1"/>
    </source>
</evidence>
<evidence type="ECO:0000256" key="1">
    <source>
        <dbReference type="ARBA" id="ARBA00010062"/>
    </source>
</evidence>
<dbReference type="CDD" id="cd06342">
    <property type="entry name" value="PBP1_ABC_LIVBP-like"/>
    <property type="match status" value="1"/>
</dbReference>
<evidence type="ECO:0000256" key="2">
    <source>
        <dbReference type="ARBA" id="ARBA00022679"/>
    </source>
</evidence>
<evidence type="ECO:0000256" key="5">
    <source>
        <dbReference type="ARBA" id="ARBA00022777"/>
    </source>
</evidence>
<dbReference type="SUPFAM" id="SSF56112">
    <property type="entry name" value="Protein kinase-like (PK-like)"/>
    <property type="match status" value="1"/>
</dbReference>
<dbReference type="PROSITE" id="PS00107">
    <property type="entry name" value="PROTEIN_KINASE_ATP"/>
    <property type="match status" value="1"/>
</dbReference>
<dbReference type="PROSITE" id="PS00108">
    <property type="entry name" value="PROTEIN_KINASE_ST"/>
    <property type="match status" value="1"/>
</dbReference>
<evidence type="ECO:0000256" key="6">
    <source>
        <dbReference type="ARBA" id="ARBA00022840"/>
    </source>
</evidence>
<keyword evidence="6 7" id="KW-0067">ATP-binding</keyword>
<protein>
    <submittedName>
        <fullName evidence="9">ABC transporter substrate-binding protein</fullName>
    </submittedName>
</protein>
<evidence type="ECO:0000256" key="4">
    <source>
        <dbReference type="ARBA" id="ARBA00022741"/>
    </source>
</evidence>
<dbReference type="Pfam" id="PF13458">
    <property type="entry name" value="Peripla_BP_6"/>
    <property type="match status" value="1"/>
</dbReference>
<name>A0ABW0ASH7_9ACTN</name>
<keyword evidence="10" id="KW-1185">Reference proteome</keyword>
<evidence type="ECO:0000256" key="7">
    <source>
        <dbReference type="PROSITE-ProRule" id="PRU10141"/>
    </source>
</evidence>
<accession>A0ABW0ASH7</accession>
<dbReference type="InterPro" id="IPR000719">
    <property type="entry name" value="Prot_kinase_dom"/>
</dbReference>
<dbReference type="PANTHER" id="PTHR43289:SF34">
    <property type="entry name" value="SERINE_THREONINE-PROTEIN KINASE YBDM-RELATED"/>
    <property type="match status" value="1"/>
</dbReference>
<dbReference type="CDD" id="cd14014">
    <property type="entry name" value="STKc_PknB_like"/>
    <property type="match status" value="1"/>
</dbReference>
<dbReference type="Gene3D" id="1.10.510.10">
    <property type="entry name" value="Transferase(Phosphotransferase) domain 1"/>
    <property type="match status" value="1"/>
</dbReference>
<keyword evidence="3" id="KW-0732">Signal</keyword>
<dbReference type="RefSeq" id="WP_381735019.1">
    <property type="nucleotide sequence ID" value="NZ_BAAASB010000020.1"/>
</dbReference>
<dbReference type="Proteomes" id="UP001596160">
    <property type="component" value="Unassembled WGS sequence"/>
</dbReference>
<dbReference type="InterPro" id="IPR028082">
    <property type="entry name" value="Peripla_BP_I"/>
</dbReference>
<dbReference type="PANTHER" id="PTHR43289">
    <property type="entry name" value="MITOGEN-ACTIVATED PROTEIN KINASE KINASE KINASE 20-RELATED"/>
    <property type="match status" value="1"/>
</dbReference>
<comment type="caution">
    <text evidence="9">The sequence shown here is derived from an EMBL/GenBank/DDBJ whole genome shotgun (WGS) entry which is preliminary data.</text>
</comment>
<dbReference type="SMART" id="SM00220">
    <property type="entry name" value="S_TKc"/>
    <property type="match status" value="1"/>
</dbReference>
<dbReference type="InterPro" id="IPR011009">
    <property type="entry name" value="Kinase-like_dom_sf"/>
</dbReference>
<dbReference type="SUPFAM" id="SSF53822">
    <property type="entry name" value="Periplasmic binding protein-like I"/>
    <property type="match status" value="1"/>
</dbReference>
<evidence type="ECO:0000259" key="8">
    <source>
        <dbReference type="PROSITE" id="PS50011"/>
    </source>
</evidence>
<dbReference type="InterPro" id="IPR028081">
    <property type="entry name" value="Leu-bd"/>
</dbReference>
<comment type="similarity">
    <text evidence="1">Belongs to the leucine-binding protein family.</text>
</comment>
<feature type="binding site" evidence="7">
    <location>
        <position position="43"/>
    </location>
    <ligand>
        <name>ATP</name>
        <dbReference type="ChEBI" id="CHEBI:30616"/>
    </ligand>
</feature>
<keyword evidence="2" id="KW-0808">Transferase</keyword>
<evidence type="ECO:0000256" key="3">
    <source>
        <dbReference type="ARBA" id="ARBA00022729"/>
    </source>
</evidence>
<feature type="domain" description="Protein kinase" evidence="8">
    <location>
        <begin position="15"/>
        <end position="277"/>
    </location>
</feature>
<dbReference type="Gene3D" id="3.30.200.20">
    <property type="entry name" value="Phosphorylase Kinase, domain 1"/>
    <property type="match status" value="1"/>
</dbReference>
<dbReference type="EMBL" id="JBHSKP010000023">
    <property type="protein sequence ID" value="MFC5155565.1"/>
    <property type="molecule type" value="Genomic_DNA"/>
</dbReference>
<proteinExistence type="inferred from homology"/>
<organism evidence="9 10">
    <name type="scientific">Streptomyces amakusaensis</name>
    <dbReference type="NCBI Taxonomy" id="67271"/>
    <lineage>
        <taxon>Bacteria</taxon>
        <taxon>Bacillati</taxon>
        <taxon>Actinomycetota</taxon>
        <taxon>Actinomycetes</taxon>
        <taxon>Kitasatosporales</taxon>
        <taxon>Streptomycetaceae</taxon>
        <taxon>Streptomyces</taxon>
    </lineage>
</organism>
<keyword evidence="5" id="KW-0418">Kinase</keyword>
<reference evidence="10" key="1">
    <citation type="journal article" date="2019" name="Int. J. Syst. Evol. Microbiol.">
        <title>The Global Catalogue of Microorganisms (GCM) 10K type strain sequencing project: providing services to taxonomists for standard genome sequencing and annotation.</title>
        <authorList>
            <consortium name="The Broad Institute Genomics Platform"/>
            <consortium name="The Broad Institute Genome Sequencing Center for Infectious Disease"/>
            <person name="Wu L."/>
            <person name="Ma J."/>
        </authorList>
    </citation>
    <scope>NUCLEOTIDE SEQUENCE [LARGE SCALE GENOMIC DNA]</scope>
    <source>
        <strain evidence="10">PCU 266</strain>
    </source>
</reference>
<evidence type="ECO:0000313" key="10">
    <source>
        <dbReference type="Proteomes" id="UP001596160"/>
    </source>
</evidence>